<evidence type="ECO:0000256" key="9">
    <source>
        <dbReference type="ARBA" id="ARBA00051206"/>
    </source>
</evidence>
<evidence type="ECO:0000256" key="8">
    <source>
        <dbReference type="ARBA" id="ARBA00023027"/>
    </source>
</evidence>
<evidence type="ECO:0000259" key="16">
    <source>
        <dbReference type="Pfam" id="PF02540"/>
    </source>
</evidence>
<dbReference type="GO" id="GO:0003952">
    <property type="term" value="F:NAD+ synthase (glutamine-hydrolyzing) activity"/>
    <property type="evidence" value="ECO:0007669"/>
    <property type="project" value="InterPro"/>
</dbReference>
<keyword evidence="7 13" id="KW-0460">Magnesium</keyword>
<feature type="binding site" description="in other chain" evidence="13">
    <location>
        <position position="174"/>
    </location>
    <ligand>
        <name>deamido-NAD(+)</name>
        <dbReference type="ChEBI" id="CHEBI:58437"/>
        <note>ligand shared between two neighboring subunits</note>
    </ligand>
</feature>
<dbReference type="CDD" id="cd00553">
    <property type="entry name" value="NAD_synthase"/>
    <property type="match status" value="1"/>
</dbReference>
<dbReference type="GO" id="GO:0005524">
    <property type="term" value="F:ATP binding"/>
    <property type="evidence" value="ECO:0007669"/>
    <property type="project" value="UniProtKB-UniRule"/>
</dbReference>
<proteinExistence type="inferred from homology"/>
<evidence type="ECO:0000256" key="6">
    <source>
        <dbReference type="ARBA" id="ARBA00022840"/>
    </source>
</evidence>
<dbReference type="Pfam" id="PF02540">
    <property type="entry name" value="NAD_synthase"/>
    <property type="match status" value="1"/>
</dbReference>
<evidence type="ECO:0000256" key="4">
    <source>
        <dbReference type="ARBA" id="ARBA00022723"/>
    </source>
</evidence>
<comment type="subunit">
    <text evidence="2 13">Homodimer.</text>
</comment>
<evidence type="ECO:0000256" key="11">
    <source>
        <dbReference type="ARBA" id="ARBA00066987"/>
    </source>
</evidence>
<feature type="binding site" evidence="13">
    <location>
        <position position="161"/>
    </location>
    <ligand>
        <name>ATP</name>
        <dbReference type="ChEBI" id="CHEBI:30616"/>
    </ligand>
</feature>
<dbReference type="NCBIfam" id="TIGR00552">
    <property type="entry name" value="nadE"/>
    <property type="match status" value="1"/>
</dbReference>
<dbReference type="AlphaFoldDB" id="A0A9X3FMX3"/>
<dbReference type="EC" id="6.3.1.5" evidence="11 13"/>
<evidence type="ECO:0000256" key="13">
    <source>
        <dbReference type="HAMAP-Rule" id="MF_00193"/>
    </source>
</evidence>
<feature type="binding site" evidence="13">
    <location>
        <position position="181"/>
    </location>
    <ligand>
        <name>deamido-NAD(+)</name>
        <dbReference type="ChEBI" id="CHEBI:58437"/>
        <note>ligand shared between two neighboring subunits</note>
    </ligand>
</feature>
<comment type="caution">
    <text evidence="17">The sequence shown here is derived from an EMBL/GenBank/DDBJ whole genome shotgun (WGS) entry which is preliminary data.</text>
</comment>
<dbReference type="GO" id="GO:0009435">
    <property type="term" value="P:NAD+ biosynthetic process"/>
    <property type="evidence" value="ECO:0007669"/>
    <property type="project" value="UniProtKB-UniRule"/>
</dbReference>
<keyword evidence="6 13" id="KW-0067">ATP-binding</keyword>
<dbReference type="HAMAP" id="MF_00193">
    <property type="entry name" value="NadE_ammonia_dep"/>
    <property type="match status" value="1"/>
</dbReference>
<dbReference type="NCBIfam" id="NF001979">
    <property type="entry name" value="PRK00768.1"/>
    <property type="match status" value="1"/>
</dbReference>
<dbReference type="InterPro" id="IPR003694">
    <property type="entry name" value="NAD_synthase"/>
</dbReference>
<name>A0A9X3FMX3_9LACT</name>
<protein>
    <recommendedName>
        <fullName evidence="12 13">NH(3)-dependent NAD(+) synthetase</fullName>
        <ecNumber evidence="11 13">6.3.1.5</ecNumber>
    </recommendedName>
</protein>
<evidence type="ECO:0000256" key="5">
    <source>
        <dbReference type="ARBA" id="ARBA00022741"/>
    </source>
</evidence>
<keyword evidence="8 13" id="KW-0520">NAD</keyword>
<dbReference type="Proteomes" id="UP001146670">
    <property type="component" value="Unassembled WGS sequence"/>
</dbReference>
<feature type="binding site" evidence="13">
    <location>
        <position position="53"/>
    </location>
    <ligand>
        <name>Mg(2+)</name>
        <dbReference type="ChEBI" id="CHEBI:18420"/>
    </ligand>
</feature>
<dbReference type="InterPro" id="IPR022310">
    <property type="entry name" value="NAD/GMP_synthase"/>
</dbReference>
<dbReference type="RefSeq" id="WP_268752105.1">
    <property type="nucleotide sequence ID" value="NZ_JAPRFQ010000001.1"/>
</dbReference>
<accession>A0A9X3FMX3</accession>
<dbReference type="PANTHER" id="PTHR23090">
    <property type="entry name" value="NH 3 /GLUTAMINE-DEPENDENT NAD + SYNTHETASE"/>
    <property type="match status" value="1"/>
</dbReference>
<dbReference type="SUPFAM" id="SSF52402">
    <property type="entry name" value="Adenine nucleotide alpha hydrolases-like"/>
    <property type="match status" value="1"/>
</dbReference>
<dbReference type="EMBL" id="JAPRFR010000001">
    <property type="protein sequence ID" value="MCZ0725795.1"/>
    <property type="molecule type" value="Genomic_DNA"/>
</dbReference>
<evidence type="ECO:0000256" key="1">
    <source>
        <dbReference type="ARBA" id="ARBA00005859"/>
    </source>
</evidence>
<feature type="binding site" evidence="13">
    <location>
        <position position="213"/>
    </location>
    <ligand>
        <name>ATP</name>
        <dbReference type="ChEBI" id="CHEBI:30616"/>
    </ligand>
</feature>
<dbReference type="GO" id="GO:0005737">
    <property type="term" value="C:cytoplasm"/>
    <property type="evidence" value="ECO:0007669"/>
    <property type="project" value="InterPro"/>
</dbReference>
<sequence>MRPLQAEIIQTLKVKAEIDPAKELITSIGFIKDYLYRFPFLKTLVLGISGGQDSTLAGKICQLACQEMREETGQEAYQFIAVKLPYGQQADAADVEMALDFISPDQIQTVNIKAATDAMVTALETNDQDVSDFNKGNIKARQRMVAQYGIAGAQQGVVVGTDHAAEAVTGFYTKFGDGAADIMPLWRLNKSQGQAILSYLNCPEDLFLNKVPTADLEDNKPGLADEEALGVSYAHIDAYLRGERIPDQAAERIEQLYLNSQHKRHLPITVYDHWWKK</sequence>
<reference evidence="17" key="1">
    <citation type="submission" date="2022-12" db="EMBL/GenBank/DDBJ databases">
        <title>Description and comparative metabolic analysis of Aerococcus sp. nov., isolated from the feces of a pig.</title>
        <authorList>
            <person name="Chang Y.-H."/>
        </authorList>
    </citation>
    <scope>NUCLEOTIDE SEQUENCE</scope>
    <source>
        <strain evidence="17">YH-aer222</strain>
    </source>
</reference>
<keyword evidence="5 13" id="KW-0547">Nucleotide-binding</keyword>
<feature type="binding site" description="in other chain" evidence="13">
    <location>
        <begin position="262"/>
        <end position="263"/>
    </location>
    <ligand>
        <name>deamido-NAD(+)</name>
        <dbReference type="ChEBI" id="CHEBI:58437"/>
        <note>ligand shared between two neighboring subunits</note>
    </ligand>
</feature>
<evidence type="ECO:0000256" key="7">
    <source>
        <dbReference type="ARBA" id="ARBA00022842"/>
    </source>
</evidence>
<dbReference type="InterPro" id="IPR014729">
    <property type="entry name" value="Rossmann-like_a/b/a_fold"/>
</dbReference>
<comment type="pathway">
    <text evidence="13">Cofactor biosynthesis; NAD(+) biosynthesis; NAD(+) from deamido-NAD(+) (ammonia route): step 1/1.</text>
</comment>
<evidence type="ECO:0000256" key="10">
    <source>
        <dbReference type="ARBA" id="ARBA00055966"/>
    </source>
</evidence>
<evidence type="ECO:0000256" key="15">
    <source>
        <dbReference type="RuleBase" id="RU003812"/>
    </source>
</evidence>
<dbReference type="GO" id="GO:0004359">
    <property type="term" value="F:glutaminase activity"/>
    <property type="evidence" value="ECO:0007669"/>
    <property type="project" value="InterPro"/>
</dbReference>
<evidence type="ECO:0000256" key="2">
    <source>
        <dbReference type="ARBA" id="ARBA00011738"/>
    </source>
</evidence>
<keyword evidence="18" id="KW-1185">Reference proteome</keyword>
<feature type="binding site" evidence="13">
    <location>
        <begin position="47"/>
        <end position="54"/>
    </location>
    <ligand>
        <name>ATP</name>
        <dbReference type="ChEBI" id="CHEBI:30616"/>
    </ligand>
</feature>
<comment type="function">
    <text evidence="10 13">Catalyzes the ATP-dependent amidation of deamido-NAD to form NAD. Uses ammonia as a nitrogen source.</text>
</comment>
<dbReference type="InterPro" id="IPR022926">
    <property type="entry name" value="NH(3)-dep_NAD(+)_synth"/>
</dbReference>
<dbReference type="GO" id="GO:0046872">
    <property type="term" value="F:metal ion binding"/>
    <property type="evidence" value="ECO:0007669"/>
    <property type="project" value="UniProtKB-KW"/>
</dbReference>
<dbReference type="FunFam" id="3.40.50.620:FF:000015">
    <property type="entry name" value="NH(3)-dependent NAD(+) synthetase"/>
    <property type="match status" value="1"/>
</dbReference>
<dbReference type="PANTHER" id="PTHR23090:SF7">
    <property type="entry name" value="NH(3)-DEPENDENT NAD(+) SYNTHETASE"/>
    <property type="match status" value="1"/>
</dbReference>
<organism evidence="17 18">
    <name type="scientific">Aerococcus kribbianus</name>
    <dbReference type="NCBI Taxonomy" id="2999064"/>
    <lineage>
        <taxon>Bacteria</taxon>
        <taxon>Bacillati</taxon>
        <taxon>Bacillota</taxon>
        <taxon>Bacilli</taxon>
        <taxon>Lactobacillales</taxon>
        <taxon>Aerococcaceae</taxon>
        <taxon>Aerococcus</taxon>
    </lineage>
</organism>
<feature type="binding site" description="in other chain" evidence="13">
    <location>
        <position position="141"/>
    </location>
    <ligand>
        <name>deamido-NAD(+)</name>
        <dbReference type="ChEBI" id="CHEBI:58437"/>
        <note>ligand shared between two neighboring subunits</note>
    </ligand>
</feature>
<evidence type="ECO:0000313" key="18">
    <source>
        <dbReference type="Proteomes" id="UP001146670"/>
    </source>
</evidence>
<comment type="similarity">
    <text evidence="1 13 14">Belongs to the NAD synthetase family.</text>
</comment>
<keyword evidence="3 13" id="KW-0436">Ligase</keyword>
<evidence type="ECO:0000256" key="14">
    <source>
        <dbReference type="RuleBase" id="RU003811"/>
    </source>
</evidence>
<feature type="domain" description="NAD/GMP synthase" evidence="16">
    <location>
        <begin position="28"/>
        <end position="267"/>
    </location>
</feature>
<dbReference type="Gene3D" id="3.40.50.620">
    <property type="entry name" value="HUPs"/>
    <property type="match status" value="1"/>
</dbReference>
<dbReference type="GO" id="GO:0008795">
    <property type="term" value="F:NAD+ synthase activity"/>
    <property type="evidence" value="ECO:0007669"/>
    <property type="project" value="UniProtKB-UniRule"/>
</dbReference>
<keyword evidence="4 13" id="KW-0479">Metal-binding</keyword>
<evidence type="ECO:0000256" key="12">
    <source>
        <dbReference type="ARBA" id="ARBA00070926"/>
    </source>
</evidence>
<feature type="binding site" evidence="13">
    <location>
        <position position="190"/>
    </location>
    <ligand>
        <name>ATP</name>
        <dbReference type="ChEBI" id="CHEBI:30616"/>
    </ligand>
</feature>
<gene>
    <name evidence="13 17" type="primary">nadE</name>
    <name evidence="17" type="ORF">OW157_04320</name>
</gene>
<evidence type="ECO:0000313" key="17">
    <source>
        <dbReference type="EMBL" id="MCZ0725795.1"/>
    </source>
</evidence>
<feature type="binding site" evidence="13">
    <location>
        <position position="166"/>
    </location>
    <ligand>
        <name>Mg(2+)</name>
        <dbReference type="ChEBI" id="CHEBI:18420"/>
    </ligand>
</feature>
<evidence type="ECO:0000256" key="3">
    <source>
        <dbReference type="ARBA" id="ARBA00022598"/>
    </source>
</evidence>
<comment type="catalytic activity">
    <reaction evidence="9 13 15">
        <text>deamido-NAD(+) + NH4(+) + ATP = AMP + diphosphate + NAD(+) + H(+)</text>
        <dbReference type="Rhea" id="RHEA:21188"/>
        <dbReference type="ChEBI" id="CHEBI:15378"/>
        <dbReference type="ChEBI" id="CHEBI:28938"/>
        <dbReference type="ChEBI" id="CHEBI:30616"/>
        <dbReference type="ChEBI" id="CHEBI:33019"/>
        <dbReference type="ChEBI" id="CHEBI:57540"/>
        <dbReference type="ChEBI" id="CHEBI:58437"/>
        <dbReference type="ChEBI" id="CHEBI:456215"/>
        <dbReference type="EC" id="6.3.1.5"/>
    </reaction>
</comment>